<keyword evidence="2" id="KW-1185">Reference proteome</keyword>
<gene>
    <name evidence="1" type="ORF">BDV40DRAFT_307049</name>
</gene>
<proteinExistence type="predicted"/>
<accession>A0A5N6U9W7</accession>
<organism evidence="1 2">
    <name type="scientific">Aspergillus tamarii</name>
    <dbReference type="NCBI Taxonomy" id="41984"/>
    <lineage>
        <taxon>Eukaryota</taxon>
        <taxon>Fungi</taxon>
        <taxon>Dikarya</taxon>
        <taxon>Ascomycota</taxon>
        <taxon>Pezizomycotina</taxon>
        <taxon>Eurotiomycetes</taxon>
        <taxon>Eurotiomycetidae</taxon>
        <taxon>Eurotiales</taxon>
        <taxon>Aspergillaceae</taxon>
        <taxon>Aspergillus</taxon>
        <taxon>Aspergillus subgen. Circumdati</taxon>
    </lineage>
</organism>
<evidence type="ECO:0000313" key="1">
    <source>
        <dbReference type="EMBL" id="KAE8155412.1"/>
    </source>
</evidence>
<evidence type="ECO:0008006" key="3">
    <source>
        <dbReference type="Google" id="ProtNLM"/>
    </source>
</evidence>
<sequence>MASSLQRPATPIPAPAPLYPDAAVNSWLEDFHLTTDSSSDLSSTPFCACCSSVAASPDTITRSTIPLPLDSDLDANGLSATLQHRLIDSTVILTQTSGFVQATAVVPLDVRVTTAWFLIPLLCHRVFTGFGVEGVIHSLNTYFYSDLCPGDVLIVTAYRVVQRGFISLQATIASDQSLVATATALCHV</sequence>
<dbReference type="EMBL" id="ML738891">
    <property type="protein sequence ID" value="KAE8155412.1"/>
    <property type="molecule type" value="Genomic_DNA"/>
</dbReference>
<dbReference type="OrthoDB" id="4486134at2759"/>
<name>A0A5N6U9W7_ASPTM</name>
<evidence type="ECO:0000313" key="2">
    <source>
        <dbReference type="Proteomes" id="UP000326950"/>
    </source>
</evidence>
<reference evidence="1 2" key="1">
    <citation type="submission" date="2019-04" db="EMBL/GenBank/DDBJ databases">
        <title>Friends and foes A comparative genomics study of 23 Aspergillus species from section Flavi.</title>
        <authorList>
            <consortium name="DOE Joint Genome Institute"/>
            <person name="Kjaerbolling I."/>
            <person name="Vesth T."/>
            <person name="Frisvad J.C."/>
            <person name="Nybo J.L."/>
            <person name="Theobald S."/>
            <person name="Kildgaard S."/>
            <person name="Isbrandt T."/>
            <person name="Kuo A."/>
            <person name="Sato A."/>
            <person name="Lyhne E.K."/>
            <person name="Kogle M.E."/>
            <person name="Wiebenga A."/>
            <person name="Kun R.S."/>
            <person name="Lubbers R.J."/>
            <person name="Makela M.R."/>
            <person name="Barry K."/>
            <person name="Chovatia M."/>
            <person name="Clum A."/>
            <person name="Daum C."/>
            <person name="Haridas S."/>
            <person name="He G."/>
            <person name="LaButti K."/>
            <person name="Lipzen A."/>
            <person name="Mondo S."/>
            <person name="Riley R."/>
            <person name="Salamov A."/>
            <person name="Simmons B.A."/>
            <person name="Magnuson J.K."/>
            <person name="Henrissat B."/>
            <person name="Mortensen U.H."/>
            <person name="Larsen T.O."/>
            <person name="Devries R.P."/>
            <person name="Grigoriev I.V."/>
            <person name="Machida M."/>
            <person name="Baker S.E."/>
            <person name="Andersen M.R."/>
        </authorList>
    </citation>
    <scope>NUCLEOTIDE SEQUENCE [LARGE SCALE GENOMIC DNA]</scope>
    <source>
        <strain evidence="1 2">CBS 117626</strain>
    </source>
</reference>
<dbReference type="Proteomes" id="UP000326950">
    <property type="component" value="Unassembled WGS sequence"/>
</dbReference>
<protein>
    <recommendedName>
        <fullName evidence="3">HotDog domain-containing protein</fullName>
    </recommendedName>
</protein>
<dbReference type="AlphaFoldDB" id="A0A5N6U9W7"/>